<gene>
    <name evidence="12" type="ORF">SSS_8433</name>
</gene>
<dbReference type="Gene3D" id="3.40.50.300">
    <property type="entry name" value="P-loop containing nucleotide triphosphate hydrolases"/>
    <property type="match status" value="2"/>
</dbReference>
<keyword evidence="4 7" id="KW-0067">ATP-binding</keyword>
<dbReference type="EC" id="3.6.4.13" evidence="8"/>
<evidence type="ECO:0000313" key="13">
    <source>
        <dbReference type="EnsemblMetazoa" id="KAF7494528.1"/>
    </source>
</evidence>
<dbReference type="PROSITE" id="PS51195">
    <property type="entry name" value="Q_MOTIF"/>
    <property type="match status" value="1"/>
</dbReference>
<dbReference type="InterPro" id="IPR011545">
    <property type="entry name" value="DEAD/DEAH_box_helicase_dom"/>
</dbReference>
<organism evidence="12">
    <name type="scientific">Sarcoptes scabiei</name>
    <name type="common">Itch mite</name>
    <name type="synonym">Acarus scabiei</name>
    <dbReference type="NCBI Taxonomy" id="52283"/>
    <lineage>
        <taxon>Eukaryota</taxon>
        <taxon>Metazoa</taxon>
        <taxon>Ecdysozoa</taxon>
        <taxon>Arthropoda</taxon>
        <taxon>Chelicerata</taxon>
        <taxon>Arachnida</taxon>
        <taxon>Acari</taxon>
        <taxon>Acariformes</taxon>
        <taxon>Sarcoptiformes</taxon>
        <taxon>Astigmata</taxon>
        <taxon>Psoroptidia</taxon>
        <taxon>Sarcoptoidea</taxon>
        <taxon>Sarcoptidae</taxon>
        <taxon>Sarcoptinae</taxon>
        <taxon>Sarcoptes</taxon>
    </lineage>
</organism>
<comment type="similarity">
    <text evidence="7">Belongs to the DEAD box helicase family.</text>
</comment>
<dbReference type="EMBL" id="WVUK01000053">
    <property type="protein sequence ID" value="KAF7494528.1"/>
    <property type="molecule type" value="Genomic_DNA"/>
</dbReference>
<dbReference type="PROSITE" id="PS51192">
    <property type="entry name" value="HELICASE_ATP_BIND_1"/>
    <property type="match status" value="1"/>
</dbReference>
<dbReference type="SMART" id="SM00487">
    <property type="entry name" value="DEXDc"/>
    <property type="match status" value="1"/>
</dbReference>
<dbReference type="InterPro" id="IPR000629">
    <property type="entry name" value="RNA-helicase_DEAD-box_CS"/>
</dbReference>
<proteinExistence type="inferred from homology"/>
<reference evidence="13" key="3">
    <citation type="submission" date="2022-06" db="UniProtKB">
        <authorList>
            <consortium name="EnsemblMetazoa"/>
        </authorList>
    </citation>
    <scope>IDENTIFICATION</scope>
</reference>
<dbReference type="GO" id="GO:0016787">
    <property type="term" value="F:hydrolase activity"/>
    <property type="evidence" value="ECO:0007669"/>
    <property type="project" value="UniProtKB-KW"/>
</dbReference>
<feature type="short sequence motif" description="Q motif" evidence="6">
    <location>
        <begin position="2"/>
        <end position="30"/>
    </location>
</feature>
<dbReference type="Pfam" id="PF00271">
    <property type="entry name" value="Helicase_C"/>
    <property type="match status" value="1"/>
</dbReference>
<feature type="domain" description="Helicase ATP-binding" evidence="9">
    <location>
        <begin position="34"/>
        <end position="222"/>
    </location>
</feature>
<reference evidence="14" key="1">
    <citation type="journal article" date="2020" name="PLoS Negl. Trop. Dis.">
        <title>High-quality nuclear genome for Sarcoptes scabiei-A critical resource for a neglected parasite.</title>
        <authorList>
            <person name="Korhonen P.K."/>
            <person name="Gasser R.B."/>
            <person name="Ma G."/>
            <person name="Wang T."/>
            <person name="Stroehlein A.J."/>
            <person name="Young N.D."/>
            <person name="Ang C.S."/>
            <person name="Fernando D.D."/>
            <person name="Lu H.C."/>
            <person name="Taylor S."/>
            <person name="Reynolds S.L."/>
            <person name="Mofiz E."/>
            <person name="Najaraj S.H."/>
            <person name="Gowda H."/>
            <person name="Madugundu A."/>
            <person name="Renuse S."/>
            <person name="Holt D."/>
            <person name="Pandey A."/>
            <person name="Papenfuss A.T."/>
            <person name="Fischer K."/>
        </authorList>
    </citation>
    <scope>NUCLEOTIDE SEQUENCE [LARGE SCALE GENOMIC DNA]</scope>
</reference>
<dbReference type="GO" id="GO:0003724">
    <property type="term" value="F:RNA helicase activity"/>
    <property type="evidence" value="ECO:0007669"/>
    <property type="project" value="UniProtKB-EC"/>
</dbReference>
<evidence type="ECO:0000259" key="9">
    <source>
        <dbReference type="PROSITE" id="PS51192"/>
    </source>
</evidence>
<evidence type="ECO:0000256" key="5">
    <source>
        <dbReference type="ARBA" id="ARBA00022884"/>
    </source>
</evidence>
<evidence type="ECO:0000256" key="7">
    <source>
        <dbReference type="RuleBase" id="RU000492"/>
    </source>
</evidence>
<dbReference type="InterPro" id="IPR014014">
    <property type="entry name" value="RNA_helicase_DEAD_Q_motif"/>
</dbReference>
<name>A0A834RIY2_SARSC</name>
<dbReference type="GO" id="GO:0003723">
    <property type="term" value="F:RNA binding"/>
    <property type="evidence" value="ECO:0007669"/>
    <property type="project" value="UniProtKB-UniRule"/>
</dbReference>
<reference evidence="12" key="2">
    <citation type="submission" date="2020-01" db="EMBL/GenBank/DDBJ databases">
        <authorList>
            <person name="Korhonen P.K.K."/>
            <person name="Guangxu M.G."/>
            <person name="Wang T.W."/>
            <person name="Stroehlein A.J.S."/>
            <person name="Young N.D."/>
            <person name="Ang C.-S.A."/>
            <person name="Fernando D.W.F."/>
            <person name="Lu H.L."/>
            <person name="Taylor S.T."/>
            <person name="Ehtesham M.E.M."/>
            <person name="Najaraj S.H.N."/>
            <person name="Harsha G.H.G."/>
            <person name="Madugundu A.M."/>
            <person name="Renuse S.R."/>
            <person name="Holt D.H."/>
            <person name="Pandey A.P."/>
            <person name="Papenfuss A.P."/>
            <person name="Gasser R.B.G."/>
            <person name="Fischer K.F."/>
        </authorList>
    </citation>
    <scope>NUCLEOTIDE SEQUENCE</scope>
    <source>
        <strain evidence="12">SSS_KF_BRIS2020</strain>
    </source>
</reference>
<evidence type="ECO:0000259" key="11">
    <source>
        <dbReference type="PROSITE" id="PS51195"/>
    </source>
</evidence>
<keyword evidence="5 8" id="KW-0694">RNA-binding</keyword>
<keyword evidence="14" id="KW-1185">Reference proteome</keyword>
<dbReference type="InterPro" id="IPR027417">
    <property type="entry name" value="P-loop_NTPase"/>
</dbReference>
<evidence type="ECO:0000313" key="12">
    <source>
        <dbReference type="EMBL" id="KAF7494528.1"/>
    </source>
</evidence>
<dbReference type="OrthoDB" id="4310724at2759"/>
<dbReference type="PROSITE" id="PS51194">
    <property type="entry name" value="HELICASE_CTER"/>
    <property type="match status" value="1"/>
</dbReference>
<evidence type="ECO:0000259" key="10">
    <source>
        <dbReference type="PROSITE" id="PS51194"/>
    </source>
</evidence>
<dbReference type="InterPro" id="IPR014001">
    <property type="entry name" value="Helicase_ATP-bd"/>
</dbReference>
<accession>A0A834RIY2</accession>
<dbReference type="EnsemblMetazoa" id="SSS_8433s_mrna">
    <property type="protein sequence ID" value="KAF7494528.1"/>
    <property type="gene ID" value="SSS_8433"/>
</dbReference>
<dbReference type="AlphaFoldDB" id="A0A834RIY2"/>
<dbReference type="GO" id="GO:0005524">
    <property type="term" value="F:ATP binding"/>
    <property type="evidence" value="ECO:0007669"/>
    <property type="project" value="UniProtKB-UniRule"/>
</dbReference>
<dbReference type="CDD" id="cd18787">
    <property type="entry name" value="SF2_C_DEAD"/>
    <property type="match status" value="1"/>
</dbReference>
<evidence type="ECO:0000313" key="14">
    <source>
        <dbReference type="Proteomes" id="UP000070412"/>
    </source>
</evidence>
<dbReference type="Pfam" id="PF00270">
    <property type="entry name" value="DEAD"/>
    <property type="match status" value="1"/>
</dbReference>
<keyword evidence="2 7" id="KW-0378">Hydrolase</keyword>
<evidence type="ECO:0000256" key="4">
    <source>
        <dbReference type="ARBA" id="ARBA00022840"/>
    </source>
</evidence>
<dbReference type="InterPro" id="IPR001650">
    <property type="entry name" value="Helicase_C-like"/>
</dbReference>
<keyword evidence="3 7" id="KW-0347">Helicase</keyword>
<dbReference type="PANTHER" id="PTHR24031">
    <property type="entry name" value="RNA HELICASE"/>
    <property type="match status" value="1"/>
</dbReference>
<evidence type="ECO:0000256" key="3">
    <source>
        <dbReference type="ARBA" id="ARBA00022806"/>
    </source>
</evidence>
<evidence type="ECO:0000256" key="1">
    <source>
        <dbReference type="ARBA" id="ARBA00022741"/>
    </source>
</evidence>
<dbReference type="PROSITE" id="PS00039">
    <property type="entry name" value="DEAD_ATP_HELICASE"/>
    <property type="match status" value="1"/>
</dbReference>
<evidence type="ECO:0000256" key="6">
    <source>
        <dbReference type="PROSITE-ProRule" id="PRU00552"/>
    </source>
</evidence>
<feature type="domain" description="Helicase C-terminal" evidence="10">
    <location>
        <begin position="274"/>
        <end position="421"/>
    </location>
</feature>
<dbReference type="Proteomes" id="UP000070412">
    <property type="component" value="Unassembled WGS sequence"/>
</dbReference>
<protein>
    <recommendedName>
        <fullName evidence="8">ATP-dependent RNA helicase</fullName>
        <ecNumber evidence="8">3.6.4.13</ecNumber>
    </recommendedName>
</protein>
<dbReference type="SMART" id="SM00490">
    <property type="entry name" value="HELICc"/>
    <property type="match status" value="1"/>
</dbReference>
<comment type="function">
    <text evidence="8">RNA helicase.</text>
</comment>
<feature type="domain" description="DEAD-box RNA helicase Q" evidence="11">
    <location>
        <begin position="2"/>
        <end position="30"/>
    </location>
</feature>
<dbReference type="SUPFAM" id="SSF52540">
    <property type="entry name" value="P-loop containing nucleoside triphosphate hydrolases"/>
    <property type="match status" value="1"/>
</dbReference>
<sequence length="512" mass="59399">MSAWSDLAVPEDIEKCLREEKMYEPTPIQKVSIPAALSDQTNVFGAAPTGSGKTLAFLIPICTKIQSEKIASNYTQSLRSIILTPTRELAVQIKNHAEKICKFNRIKIGLVVGGLSIQKQERVLSKLLPDIVIATPGRLWEIINNDNIEYLSRQSLSKVKYLVIDEADRMIEQQHFQELRYLIECLNENSSTHERQCYIFSATLSMIKDLGPHRKQRRKKQIDQDDSESLLIQLLKIDRKNLKVFDLTKGGTQSKPCREQLTEAIIHCFKSEKDLYLYYFLIKNPGRTIVFCNSIDCLRRLLNIFRFLRLDPLALHSAMPQKRRLLNVERFTARKNALLFATDVAARGLDLPKIDNVVHYQVPSNAKTYIHRTGRTARSKQKGFSLILCDPKEEAYFLRNFSNVILNETIIEYPIESKLLKQLKERVRLALYCDSFEHKLRKDRVEKNWIRSMADACDLIVEEDSMNDFDDQEQTSVELSMNKNHQRCLKFHQKRLDNLLRQPLHKTLNVIH</sequence>
<evidence type="ECO:0000256" key="8">
    <source>
        <dbReference type="RuleBase" id="RU365068"/>
    </source>
</evidence>
<evidence type="ECO:0000256" key="2">
    <source>
        <dbReference type="ARBA" id="ARBA00022801"/>
    </source>
</evidence>
<comment type="domain">
    <text evidence="8">The Q motif is unique to and characteristic of the DEAD box family of RNA helicases and controls ATP binding and hydrolysis.</text>
</comment>
<keyword evidence="1 7" id="KW-0547">Nucleotide-binding</keyword>
<comment type="catalytic activity">
    <reaction evidence="8">
        <text>ATP + H2O = ADP + phosphate + H(+)</text>
        <dbReference type="Rhea" id="RHEA:13065"/>
        <dbReference type="ChEBI" id="CHEBI:15377"/>
        <dbReference type="ChEBI" id="CHEBI:15378"/>
        <dbReference type="ChEBI" id="CHEBI:30616"/>
        <dbReference type="ChEBI" id="CHEBI:43474"/>
        <dbReference type="ChEBI" id="CHEBI:456216"/>
        <dbReference type="EC" id="3.6.4.13"/>
    </reaction>
</comment>